<dbReference type="AlphaFoldDB" id="A0A4S4M8I2"/>
<dbReference type="Gene3D" id="3.40.50.11350">
    <property type="match status" value="1"/>
</dbReference>
<evidence type="ECO:0000313" key="2">
    <source>
        <dbReference type="EMBL" id="THH21435.1"/>
    </source>
</evidence>
<feature type="region of interest" description="Disordered" evidence="1">
    <location>
        <begin position="330"/>
        <end position="351"/>
    </location>
</feature>
<feature type="unsure residue" description="D or N" evidence="2">
    <location>
        <position position="329"/>
    </location>
</feature>
<evidence type="ECO:0000313" key="3">
    <source>
        <dbReference type="Proteomes" id="UP000308730"/>
    </source>
</evidence>
<sequence>MWARAASGRVDGGSLMCIMTWGRLTWLELRPVGPTAQVVFVDEATREDSWDTEEDKTLISGNGLLDVQVDRDALDLDDQRLRKTRCLASKFSKLKQDHHAAVTVHIPFPEHQKPLPDGELFINSLMNPEVLEKSLLKNTLFTDPDVLVLSWDIRHFPFGPGTLEAVTVGQVNTGLDYSEKIHALSKRLVDPYQSYLAVHWRMETVPPAMLPDCAEALVDTLNTLLADPILGQDIKTVWLASDFPWPISSSSSITLDESMRLNDPQQDVFQDDSTEQNPLMQIDVSARRSNTFRAVSPDHIRAIEVVKGAFRPGGALHGLTLTGVSEELDRVRKESESGGGGGSMLEDDDEQDVLLEDPGVLGILDKIAAMRAAVFVSGAKRCGRVSTFTRQITDYRANAKGSTQRNVVEVFG</sequence>
<comment type="caution">
    <text evidence="2">The sequence shown here is derived from an EMBL/GenBank/DDBJ whole genome shotgun (WGS) entry which is preliminary data.</text>
</comment>
<reference evidence="2 3" key="1">
    <citation type="submission" date="2019-02" db="EMBL/GenBank/DDBJ databases">
        <title>Genome sequencing of the rare red list fungi Antrodiella citrinella (Flaviporus citrinellus).</title>
        <authorList>
            <person name="Buettner E."/>
            <person name="Kellner H."/>
        </authorList>
    </citation>
    <scope>NUCLEOTIDE SEQUENCE [LARGE SCALE GENOMIC DNA]</scope>
    <source>
        <strain evidence="2 3">DSM 108506</strain>
    </source>
</reference>
<dbReference type="OrthoDB" id="2020419at2759"/>
<organism evidence="2 3">
    <name type="scientific">Antrodiella citrinella</name>
    <dbReference type="NCBI Taxonomy" id="2447956"/>
    <lineage>
        <taxon>Eukaryota</taxon>
        <taxon>Fungi</taxon>
        <taxon>Dikarya</taxon>
        <taxon>Basidiomycota</taxon>
        <taxon>Agaricomycotina</taxon>
        <taxon>Agaricomycetes</taxon>
        <taxon>Polyporales</taxon>
        <taxon>Steccherinaceae</taxon>
        <taxon>Antrodiella</taxon>
    </lineage>
</organism>
<name>A0A4S4M8I2_9APHY</name>
<dbReference type="Proteomes" id="UP000308730">
    <property type="component" value="Unassembled WGS sequence"/>
</dbReference>
<proteinExistence type="predicted"/>
<accession>A0A4S4M8I2</accession>
<protein>
    <submittedName>
        <fullName evidence="2">Uncharacterized protein</fullName>
    </submittedName>
</protein>
<keyword evidence="3" id="KW-1185">Reference proteome</keyword>
<evidence type="ECO:0000256" key="1">
    <source>
        <dbReference type="SAM" id="MobiDB-lite"/>
    </source>
</evidence>
<gene>
    <name evidence="2" type="ORF">EUX98_g8391</name>
</gene>
<dbReference type="EMBL" id="SGPM01000451">
    <property type="protein sequence ID" value="THH21435.1"/>
    <property type="molecule type" value="Genomic_DNA"/>
</dbReference>